<comment type="caution">
    <text evidence="1">The sequence shown here is derived from an EMBL/GenBank/DDBJ whole genome shotgun (WGS) entry which is preliminary data.</text>
</comment>
<evidence type="ECO:0000313" key="1">
    <source>
        <dbReference type="EMBL" id="OAP15615.1"/>
    </source>
</evidence>
<protein>
    <submittedName>
        <fullName evidence="1">Uncharacterized protein</fullName>
    </submittedName>
</protein>
<organism evidence="1 2">
    <name type="scientific">Arabidopsis thaliana</name>
    <name type="common">Mouse-ear cress</name>
    <dbReference type="NCBI Taxonomy" id="3702"/>
    <lineage>
        <taxon>Eukaryota</taxon>
        <taxon>Viridiplantae</taxon>
        <taxon>Streptophyta</taxon>
        <taxon>Embryophyta</taxon>
        <taxon>Tracheophyta</taxon>
        <taxon>Spermatophyta</taxon>
        <taxon>Magnoliopsida</taxon>
        <taxon>eudicotyledons</taxon>
        <taxon>Gunneridae</taxon>
        <taxon>Pentapetalae</taxon>
        <taxon>rosids</taxon>
        <taxon>malvids</taxon>
        <taxon>Brassicales</taxon>
        <taxon>Brassicaceae</taxon>
        <taxon>Camelineae</taxon>
        <taxon>Arabidopsis</taxon>
    </lineage>
</organism>
<dbReference type="EMBL" id="LUHQ01000001">
    <property type="protein sequence ID" value="OAP15615.1"/>
    <property type="molecule type" value="Genomic_DNA"/>
</dbReference>
<dbReference type="AlphaFoldDB" id="A0A178WDQ1"/>
<accession>A0A178WDQ1</accession>
<reference evidence="2" key="1">
    <citation type="journal article" date="2016" name="Proc. Natl. Acad. Sci. U.S.A.">
        <title>Chromosome-level assembly of Arabidopsis thaliana Ler reveals the extent of translocation and inversion polymorphisms.</title>
        <authorList>
            <person name="Zapata L."/>
            <person name="Ding J."/>
            <person name="Willing E.M."/>
            <person name="Hartwig B."/>
            <person name="Bezdan D."/>
            <person name="Jiao W.B."/>
            <person name="Patel V."/>
            <person name="Velikkakam James G."/>
            <person name="Koornneef M."/>
            <person name="Ossowski S."/>
            <person name="Schneeberger K."/>
        </authorList>
    </citation>
    <scope>NUCLEOTIDE SEQUENCE [LARGE SCALE GENOMIC DNA]</scope>
    <source>
        <strain evidence="2">cv. Landsberg erecta</strain>
    </source>
</reference>
<proteinExistence type="predicted"/>
<gene>
    <name evidence="1" type="ordered locus">AXX17_At1g05840</name>
</gene>
<dbReference type="Proteomes" id="UP000078284">
    <property type="component" value="Chromosome 1"/>
</dbReference>
<sequence length="53" mass="6027">MEKHVLEKFEASRIKFITVRNPVEKLCSDVVQDLLAEASFVYGKPLPPLLIIT</sequence>
<name>A0A178WDQ1_ARATH</name>
<evidence type="ECO:0000313" key="2">
    <source>
        <dbReference type="Proteomes" id="UP000078284"/>
    </source>
</evidence>